<sequence>MGSSTRLTDAPSPSLGYCIPNTRQPRVGCNYPA</sequence>
<reference evidence="1 2" key="1">
    <citation type="journal article" date="2007" name="Genome Res.">
        <title>Genome characteristics of facultatively symbiotic Frankia sp. strains reflect host range and host plant biogeography.</title>
        <authorList>
            <person name="Normand P."/>
            <person name="Lapierre P."/>
            <person name="Tisa L.S."/>
            <person name="Gogarten J.P."/>
            <person name="Alloisio N."/>
            <person name="Bagnarol E."/>
            <person name="Bassi C.A."/>
            <person name="Berry A.M."/>
            <person name="Bickhart D.M."/>
            <person name="Choisne N."/>
            <person name="Couloux A."/>
            <person name="Cournoyer B."/>
            <person name="Cruveiller S."/>
            <person name="Daubin V."/>
            <person name="Demange N."/>
            <person name="Francino M.P."/>
            <person name="Goltsman E."/>
            <person name="Huang Y."/>
            <person name="Kopp O.R."/>
            <person name="Labarre L."/>
            <person name="Lapidus A."/>
            <person name="Lavire C."/>
            <person name="Marechal J."/>
            <person name="Martinez M."/>
            <person name="Mastronunzio J.E."/>
            <person name="Mullin B.C."/>
            <person name="Niemann J."/>
            <person name="Pujic P."/>
            <person name="Rawnsley T."/>
            <person name="Rouy Z."/>
            <person name="Schenowitz C."/>
            <person name="Sellstedt A."/>
            <person name="Tavares F."/>
            <person name="Tomkins J.P."/>
            <person name="Vallenet D."/>
            <person name="Valverde C."/>
            <person name="Wall L.G."/>
            <person name="Wang Y."/>
            <person name="Medigue C."/>
            <person name="Benson D.R."/>
        </authorList>
    </citation>
    <scope>NUCLEOTIDE SEQUENCE [LARGE SCALE GENOMIC DNA]</scope>
    <source>
        <strain evidence="2">DSM 45986 / CECT 9034 / ACN14a</strain>
    </source>
</reference>
<evidence type="ECO:0000313" key="2">
    <source>
        <dbReference type="Proteomes" id="UP000000657"/>
    </source>
</evidence>
<gene>
    <name evidence="1" type="ordered locus">FRAAL6175</name>
</gene>
<proteinExistence type="predicted"/>
<keyword evidence="2" id="KW-1185">Reference proteome</keyword>
<dbReference type="KEGG" id="fal:FRAAL6175"/>
<organism evidence="1 2">
    <name type="scientific">Frankia alni (strain DSM 45986 / CECT 9034 / ACN14a)</name>
    <dbReference type="NCBI Taxonomy" id="326424"/>
    <lineage>
        <taxon>Bacteria</taxon>
        <taxon>Bacillati</taxon>
        <taxon>Actinomycetota</taxon>
        <taxon>Actinomycetes</taxon>
        <taxon>Frankiales</taxon>
        <taxon>Frankiaceae</taxon>
        <taxon>Frankia</taxon>
    </lineage>
</organism>
<name>Q0RCM6_FRAAA</name>
<dbReference type="Proteomes" id="UP000000657">
    <property type="component" value="Chromosome"/>
</dbReference>
<dbReference type="HOGENOM" id="CLU_3381986_0_0_11"/>
<dbReference type="EMBL" id="CT573213">
    <property type="protein sequence ID" value="CAJ64798.1"/>
    <property type="molecule type" value="Genomic_DNA"/>
</dbReference>
<dbReference type="AlphaFoldDB" id="Q0RCM6"/>
<evidence type="ECO:0000313" key="1">
    <source>
        <dbReference type="EMBL" id="CAJ64798.1"/>
    </source>
</evidence>
<protein>
    <submittedName>
        <fullName evidence="1">Uncharacterized protein</fullName>
    </submittedName>
</protein>
<dbReference type="STRING" id="326424.FRAAL6175"/>
<accession>Q0RCM6</accession>